<dbReference type="OrthoDB" id="9802328at2"/>
<dbReference type="Gene3D" id="3.40.640.10">
    <property type="entry name" value="Type I PLP-dependent aspartate aminotransferase-like (Major domain)"/>
    <property type="match status" value="1"/>
</dbReference>
<dbReference type="GeneID" id="61249526"/>
<evidence type="ECO:0000313" key="5">
    <source>
        <dbReference type="EMBL" id="KRN80512.1"/>
    </source>
</evidence>
<accession>A0A0R2JTT3</accession>
<sequence>MEFEHSEVLQSLPKQFFATLVKKVNQKVASGADVINLGQGNPDQPTPDNIVKAMQAAVAKPENHKYSPFTGLFSLKQAIANYYKREYQVDLDPKTEVAILGGSKTGLVELPLALLNPGDTLLLPNPGYPDYLSGVSLAKVKLGLVSLKEENNFLPDYKTIDTETKQKAKLLYLNYPNNPTGAIATPKFFEDTVKFAQDNQVGIVHDFAYGALGYQQKPVSFLQTPGAKDVGIEVYTLSKTYNMAGWRIVFALGNHDIIKAIELIQNHLFVSVFPAIQEAAITALNGSQESVAKLNDLYNNRRKAFEKAASQIGWKAYPAKGSFYSWMPVPKGYNSESFADLLLDKASVAVAPGAGFGKAGDRFVRIGLLTSSERLQEACQRIGKLHLFD</sequence>
<dbReference type="Proteomes" id="UP000051565">
    <property type="component" value="Unassembled WGS sequence"/>
</dbReference>
<evidence type="ECO:0000256" key="3">
    <source>
        <dbReference type="ARBA" id="ARBA00022679"/>
    </source>
</evidence>
<reference evidence="5 6" key="1">
    <citation type="journal article" date="2015" name="Genome Announc.">
        <title>Expanding the biotechnology potential of lactobacilli through comparative genomics of 213 strains and associated genera.</title>
        <authorList>
            <person name="Sun Z."/>
            <person name="Harris H.M."/>
            <person name="McCann A."/>
            <person name="Guo C."/>
            <person name="Argimon S."/>
            <person name="Zhang W."/>
            <person name="Yang X."/>
            <person name="Jeffery I.B."/>
            <person name="Cooney J.C."/>
            <person name="Kagawa T.F."/>
            <person name="Liu W."/>
            <person name="Song Y."/>
            <person name="Salvetti E."/>
            <person name="Wrobel A."/>
            <person name="Rasinkangas P."/>
            <person name="Parkhill J."/>
            <person name="Rea M.C."/>
            <person name="O'Sullivan O."/>
            <person name="Ritari J."/>
            <person name="Douillard F.P."/>
            <person name="Paul Ross R."/>
            <person name="Yang R."/>
            <person name="Briner A.E."/>
            <person name="Felis G.E."/>
            <person name="de Vos W.M."/>
            <person name="Barrangou R."/>
            <person name="Klaenhammer T.R."/>
            <person name="Caufield P.W."/>
            <person name="Cui Y."/>
            <person name="Zhang H."/>
            <person name="O'Toole P.W."/>
        </authorList>
    </citation>
    <scope>NUCLEOTIDE SEQUENCE [LARGE SCALE GENOMIC DNA]</scope>
    <source>
        <strain evidence="5 6">DSM 20690</strain>
    </source>
</reference>
<comment type="cofactor">
    <cofactor evidence="1">
        <name>pyridoxal 5'-phosphate</name>
        <dbReference type="ChEBI" id="CHEBI:597326"/>
    </cofactor>
</comment>
<keyword evidence="2 5" id="KW-0032">Aminotransferase</keyword>
<keyword evidence="3 5" id="KW-0808">Transferase</keyword>
<evidence type="ECO:0000256" key="1">
    <source>
        <dbReference type="ARBA" id="ARBA00001933"/>
    </source>
</evidence>
<evidence type="ECO:0000256" key="2">
    <source>
        <dbReference type="ARBA" id="ARBA00022576"/>
    </source>
</evidence>
<proteinExistence type="predicted"/>
<dbReference type="GO" id="GO:0030170">
    <property type="term" value="F:pyridoxal phosphate binding"/>
    <property type="evidence" value="ECO:0007669"/>
    <property type="project" value="InterPro"/>
</dbReference>
<dbReference type="Pfam" id="PF00155">
    <property type="entry name" value="Aminotran_1_2"/>
    <property type="match status" value="1"/>
</dbReference>
<dbReference type="EMBL" id="JQBT01000010">
    <property type="protein sequence ID" value="KRN80512.1"/>
    <property type="molecule type" value="Genomic_DNA"/>
</dbReference>
<dbReference type="InterPro" id="IPR015422">
    <property type="entry name" value="PyrdxlP-dep_Trfase_small"/>
</dbReference>
<feature type="domain" description="Aminotransferase class I/classII large" evidence="4">
    <location>
        <begin position="33"/>
        <end position="382"/>
    </location>
</feature>
<dbReference type="CDD" id="cd00609">
    <property type="entry name" value="AAT_like"/>
    <property type="match status" value="1"/>
</dbReference>
<dbReference type="InterPro" id="IPR015421">
    <property type="entry name" value="PyrdxlP-dep_Trfase_major"/>
</dbReference>
<comment type="caution">
    <text evidence="5">The sequence shown here is derived from an EMBL/GenBank/DDBJ whole genome shotgun (WGS) entry which is preliminary data.</text>
</comment>
<dbReference type="InterPro" id="IPR050881">
    <property type="entry name" value="LL-DAP_aminotransferase"/>
</dbReference>
<protein>
    <submittedName>
        <fullName evidence="5">Aminotransferase</fullName>
    </submittedName>
</protein>
<dbReference type="RefSeq" id="WP_054646560.1">
    <property type="nucleotide sequence ID" value="NZ_FUXS01000006.1"/>
</dbReference>
<dbReference type="AlphaFoldDB" id="A0A0R2JTT3"/>
<organism evidence="5 6">
    <name type="scientific">Fructilactobacillus lindneri DSM 20690 = JCM 11027</name>
    <dbReference type="NCBI Taxonomy" id="1122148"/>
    <lineage>
        <taxon>Bacteria</taxon>
        <taxon>Bacillati</taxon>
        <taxon>Bacillota</taxon>
        <taxon>Bacilli</taxon>
        <taxon>Lactobacillales</taxon>
        <taxon>Lactobacillaceae</taxon>
        <taxon>Fructilactobacillus</taxon>
    </lineage>
</organism>
<dbReference type="Gene3D" id="3.90.1150.10">
    <property type="entry name" value="Aspartate Aminotransferase, domain 1"/>
    <property type="match status" value="1"/>
</dbReference>
<dbReference type="PATRIC" id="fig|1122148.6.peg.92"/>
<dbReference type="PANTHER" id="PTHR42832">
    <property type="entry name" value="AMINO ACID AMINOTRANSFERASE"/>
    <property type="match status" value="1"/>
</dbReference>
<gene>
    <name evidence="5" type="ORF">IV52_GL000086</name>
</gene>
<name>A0A0R2JTT3_9LACO</name>
<dbReference type="InterPro" id="IPR004839">
    <property type="entry name" value="Aminotransferase_I/II_large"/>
</dbReference>
<keyword evidence="6" id="KW-1185">Reference proteome</keyword>
<evidence type="ECO:0000259" key="4">
    <source>
        <dbReference type="Pfam" id="PF00155"/>
    </source>
</evidence>
<dbReference type="SUPFAM" id="SSF53383">
    <property type="entry name" value="PLP-dependent transferases"/>
    <property type="match status" value="1"/>
</dbReference>
<evidence type="ECO:0000313" key="6">
    <source>
        <dbReference type="Proteomes" id="UP000051565"/>
    </source>
</evidence>
<dbReference type="PANTHER" id="PTHR42832:SF3">
    <property type="entry name" value="L-GLUTAMINE--4-(METHYLSULFANYL)-2-OXOBUTANOATE AMINOTRANSFERASE"/>
    <property type="match status" value="1"/>
</dbReference>
<dbReference type="InterPro" id="IPR015424">
    <property type="entry name" value="PyrdxlP-dep_Trfase"/>
</dbReference>
<dbReference type="STRING" id="53444.AYR59_01345"/>
<dbReference type="GO" id="GO:0008483">
    <property type="term" value="F:transaminase activity"/>
    <property type="evidence" value="ECO:0007669"/>
    <property type="project" value="UniProtKB-KW"/>
</dbReference>
<dbReference type="NCBIfam" id="NF005977">
    <property type="entry name" value="PRK08068.1"/>
    <property type="match status" value="1"/>
</dbReference>